<dbReference type="EMBL" id="SJCY01000004">
    <property type="protein sequence ID" value="TDG36424.1"/>
    <property type="molecule type" value="Genomic_DNA"/>
</dbReference>
<dbReference type="OrthoDB" id="767262at2"/>
<evidence type="ECO:0000313" key="2">
    <source>
        <dbReference type="Proteomes" id="UP000295668"/>
    </source>
</evidence>
<gene>
    <name evidence="1" type="ORF">EZJ43_07855</name>
</gene>
<keyword evidence="2" id="KW-1185">Reference proteome</keyword>
<proteinExistence type="predicted"/>
<sequence length="168" mass="19061">MLIDQKINSQTNDSELFMEGVMCINSAQWLLAYGIFKQLISAVKNPSGAMLYNMALCHFFAEEYVKTIVMLNEALQKTAKPSSLANQASNFPEQLWVVEHQTNAHLFALTETIFSINPAIVKLRIRRLLIDANVKIENWQEVIRLASLPEMEKCTNVIEAVAIAKKQY</sequence>
<protein>
    <recommendedName>
        <fullName evidence="3">Tetratricopeptide repeat protein</fullName>
    </recommendedName>
</protein>
<dbReference type="AlphaFoldDB" id="A0A4R5ML60"/>
<reference evidence="1 2" key="1">
    <citation type="submission" date="2019-02" db="EMBL/GenBank/DDBJ databases">
        <title>Pedobacter sp. nov., a novel speices isolated from soil of pinguins habitat in Antarcitica.</title>
        <authorList>
            <person name="He R.-H."/>
        </authorList>
    </citation>
    <scope>NUCLEOTIDE SEQUENCE [LARGE SCALE GENOMIC DNA]</scope>
    <source>
        <strain evidence="1 2">E01020</strain>
    </source>
</reference>
<comment type="caution">
    <text evidence="1">The sequence shown here is derived from an EMBL/GenBank/DDBJ whole genome shotgun (WGS) entry which is preliminary data.</text>
</comment>
<dbReference type="Proteomes" id="UP000295668">
    <property type="component" value="Unassembled WGS sequence"/>
</dbReference>
<accession>A0A4R5ML60</accession>
<dbReference type="RefSeq" id="WP_133262153.1">
    <property type="nucleotide sequence ID" value="NZ_SJCY01000004.1"/>
</dbReference>
<evidence type="ECO:0000313" key="1">
    <source>
        <dbReference type="EMBL" id="TDG36424.1"/>
    </source>
</evidence>
<organism evidence="1 2">
    <name type="scientific">Pedobacter changchengzhani</name>
    <dbReference type="NCBI Taxonomy" id="2529274"/>
    <lineage>
        <taxon>Bacteria</taxon>
        <taxon>Pseudomonadati</taxon>
        <taxon>Bacteroidota</taxon>
        <taxon>Sphingobacteriia</taxon>
        <taxon>Sphingobacteriales</taxon>
        <taxon>Sphingobacteriaceae</taxon>
        <taxon>Pedobacter</taxon>
    </lineage>
</organism>
<evidence type="ECO:0008006" key="3">
    <source>
        <dbReference type="Google" id="ProtNLM"/>
    </source>
</evidence>
<name>A0A4R5ML60_9SPHI</name>